<keyword evidence="2" id="KW-0472">Membrane</keyword>
<keyword evidence="2" id="KW-0812">Transmembrane</keyword>
<evidence type="ECO:0000256" key="2">
    <source>
        <dbReference type="SAM" id="Phobius"/>
    </source>
</evidence>
<protein>
    <submittedName>
        <fullName evidence="3">Uncharacterized protein</fullName>
    </submittedName>
</protein>
<evidence type="ECO:0000313" key="4">
    <source>
        <dbReference type="Proteomes" id="UP000053477"/>
    </source>
</evidence>
<dbReference type="Proteomes" id="UP000053477">
    <property type="component" value="Unassembled WGS sequence"/>
</dbReference>
<feature type="transmembrane region" description="Helical" evidence="2">
    <location>
        <begin position="66"/>
        <end position="85"/>
    </location>
</feature>
<organism evidence="3 4">
    <name type="scientific">Schizopora paradoxa</name>
    <dbReference type="NCBI Taxonomy" id="27342"/>
    <lineage>
        <taxon>Eukaryota</taxon>
        <taxon>Fungi</taxon>
        <taxon>Dikarya</taxon>
        <taxon>Basidiomycota</taxon>
        <taxon>Agaricomycotina</taxon>
        <taxon>Agaricomycetes</taxon>
        <taxon>Hymenochaetales</taxon>
        <taxon>Schizoporaceae</taxon>
        <taxon>Schizopora</taxon>
    </lineage>
</organism>
<feature type="transmembrane region" description="Helical" evidence="2">
    <location>
        <begin position="148"/>
        <end position="171"/>
    </location>
</feature>
<feature type="region of interest" description="Disordered" evidence="1">
    <location>
        <begin position="307"/>
        <end position="337"/>
    </location>
</feature>
<dbReference type="AlphaFoldDB" id="A0A0H2R081"/>
<feature type="compositionally biased region" description="Low complexity" evidence="1">
    <location>
        <begin position="317"/>
        <end position="326"/>
    </location>
</feature>
<dbReference type="OrthoDB" id="2796825at2759"/>
<accession>A0A0H2R081</accession>
<sequence length="355" mass="38672">MSFAPPGEDAADLWFERSNFAGCLLGGVAYGMHVIVFGIAIYLMTRGRKQRHYKGASTNRGLSGTSIGYIICVCILFVLGTIQLGTNTRYYEMMWIDDRNFPGGPIAFFTSEFSLPVNTVGGVAFILADFLADAILVYRLFVVCNSSFLIIIFPVLALATATALNCLTIFQEAQPGAGLWAHTTVQFALPFWSFSVGLNILLSLAIAVRLVMMRRALTASGVPSEHGRVYTSIAAIIVESSALYSVTSLIYLICFARGSNVQNLLLPAIDQFVCIAPELISLRIVMGQSWTREETRIAMQSLVHHSDNGTQGRSIGTTTWPAPTLTRTDDPDIGGLSKAESQDLQIEDLKQADGY</sequence>
<feature type="transmembrane region" description="Helical" evidence="2">
    <location>
        <begin position="191"/>
        <end position="212"/>
    </location>
</feature>
<keyword evidence="2" id="KW-1133">Transmembrane helix</keyword>
<feature type="transmembrane region" description="Helical" evidence="2">
    <location>
        <begin position="20"/>
        <end position="45"/>
    </location>
</feature>
<reference evidence="3 4" key="1">
    <citation type="submission" date="2015-04" db="EMBL/GenBank/DDBJ databases">
        <title>Complete genome sequence of Schizopora paradoxa KUC8140, a cosmopolitan wood degrader in East Asia.</title>
        <authorList>
            <consortium name="DOE Joint Genome Institute"/>
            <person name="Min B."/>
            <person name="Park H."/>
            <person name="Jang Y."/>
            <person name="Kim J.-J."/>
            <person name="Kim K.H."/>
            <person name="Pangilinan J."/>
            <person name="Lipzen A."/>
            <person name="Riley R."/>
            <person name="Grigoriev I.V."/>
            <person name="Spatafora J.W."/>
            <person name="Choi I.-G."/>
        </authorList>
    </citation>
    <scope>NUCLEOTIDE SEQUENCE [LARGE SCALE GENOMIC DNA]</scope>
    <source>
        <strain evidence="3 4">KUC8140</strain>
    </source>
</reference>
<dbReference type="InParanoid" id="A0A0H2R081"/>
<feature type="transmembrane region" description="Helical" evidence="2">
    <location>
        <begin position="120"/>
        <end position="141"/>
    </location>
</feature>
<feature type="transmembrane region" description="Helical" evidence="2">
    <location>
        <begin position="233"/>
        <end position="253"/>
    </location>
</feature>
<evidence type="ECO:0000313" key="3">
    <source>
        <dbReference type="EMBL" id="KLO05094.1"/>
    </source>
</evidence>
<proteinExistence type="predicted"/>
<gene>
    <name evidence="3" type="ORF">SCHPADRAFT_884040</name>
</gene>
<keyword evidence="4" id="KW-1185">Reference proteome</keyword>
<evidence type="ECO:0000256" key="1">
    <source>
        <dbReference type="SAM" id="MobiDB-lite"/>
    </source>
</evidence>
<name>A0A0H2R081_9AGAM</name>
<dbReference type="EMBL" id="KQ086365">
    <property type="protein sequence ID" value="KLO05094.1"/>
    <property type="molecule type" value="Genomic_DNA"/>
</dbReference>